<sequence length="146" mass="15655">MTNADGTLTDAESVGLPDVTEAREVVAVSRVLDHPVASVWGALMAPHGAEALLGSGGELGTKGTSWHAADGTYGVTRSFHPQEQIRFSWHADADAPATLVDVQLRPASDDRTELEIRHDHLDAGLDRDWVAAHWNAALDRIDSEAL</sequence>
<reference evidence="1 2" key="1">
    <citation type="journal article" date="2013" name="ISME J.">
        <title>A metabolic model for members of the genus Tetrasphaera involved in enhanced biological phosphorus removal.</title>
        <authorList>
            <person name="Kristiansen R."/>
            <person name="Nguyen H.T.T."/>
            <person name="Saunders A.M."/>
            <person name="Nielsen J.L."/>
            <person name="Wimmer R."/>
            <person name="Le V.Q."/>
            <person name="McIlroy S.J."/>
            <person name="Petrovski S."/>
            <person name="Seviour R.J."/>
            <person name="Calteau A."/>
            <person name="Nielsen K.L."/>
            <person name="Nielsen P.H."/>
        </authorList>
    </citation>
    <scope>NUCLEOTIDE SEQUENCE [LARGE SCALE GENOMIC DNA]</scope>
    <source>
        <strain evidence="1 2">Ben 74</strain>
    </source>
</reference>
<dbReference type="STRING" id="1193518.BN13_640001"/>
<accession>A0A077MFZ6</accession>
<name>A0A077MFZ6_9MICO</name>
<dbReference type="AlphaFoldDB" id="A0A077MFZ6"/>
<gene>
    <name evidence="1" type="ORF">BN13_640001</name>
</gene>
<dbReference type="Gene3D" id="3.30.530.20">
    <property type="match status" value="1"/>
</dbReference>
<dbReference type="OrthoDB" id="3828589at2"/>
<evidence type="ECO:0000313" key="2">
    <source>
        <dbReference type="Proteomes" id="UP000035720"/>
    </source>
</evidence>
<dbReference type="RefSeq" id="WP_084733695.1">
    <property type="nucleotide sequence ID" value="NZ_HF571038.1"/>
</dbReference>
<organism evidence="1 2">
    <name type="scientific">Nostocoides jenkinsii Ben 74</name>
    <dbReference type="NCBI Taxonomy" id="1193518"/>
    <lineage>
        <taxon>Bacteria</taxon>
        <taxon>Bacillati</taxon>
        <taxon>Actinomycetota</taxon>
        <taxon>Actinomycetes</taxon>
        <taxon>Micrococcales</taxon>
        <taxon>Intrasporangiaceae</taxon>
        <taxon>Nostocoides</taxon>
    </lineage>
</organism>
<evidence type="ECO:0008006" key="3">
    <source>
        <dbReference type="Google" id="ProtNLM"/>
    </source>
</evidence>
<dbReference type="InterPro" id="IPR023393">
    <property type="entry name" value="START-like_dom_sf"/>
</dbReference>
<protein>
    <recommendedName>
        <fullName evidence="3">Activator of Hsp90 ATPase 1 family protein</fullName>
    </recommendedName>
</protein>
<dbReference type="EMBL" id="CAJC01000177">
    <property type="protein sequence ID" value="CCI54217.1"/>
    <property type="molecule type" value="Genomic_DNA"/>
</dbReference>
<keyword evidence="2" id="KW-1185">Reference proteome</keyword>
<dbReference type="Proteomes" id="UP000035720">
    <property type="component" value="Unassembled WGS sequence"/>
</dbReference>
<comment type="caution">
    <text evidence="1">The sequence shown here is derived from an EMBL/GenBank/DDBJ whole genome shotgun (WGS) entry which is preliminary data.</text>
</comment>
<dbReference type="SUPFAM" id="SSF55961">
    <property type="entry name" value="Bet v1-like"/>
    <property type="match status" value="1"/>
</dbReference>
<proteinExistence type="predicted"/>
<evidence type="ECO:0000313" key="1">
    <source>
        <dbReference type="EMBL" id="CCI54217.1"/>
    </source>
</evidence>